<proteinExistence type="predicted"/>
<dbReference type="Gene3D" id="3.40.720.10">
    <property type="entry name" value="Alkaline Phosphatase, subunit A"/>
    <property type="match status" value="1"/>
</dbReference>
<dbReference type="AlphaFoldDB" id="A0AB39HP01"/>
<dbReference type="InterPro" id="IPR017850">
    <property type="entry name" value="Alkaline_phosphatase_core_sf"/>
</dbReference>
<accession>A0AB39HP01</accession>
<dbReference type="InterPro" id="IPR002591">
    <property type="entry name" value="Phosphodiest/P_Trfase"/>
</dbReference>
<organism evidence="1">
    <name type="scientific">Ornithinibacillus sp. 4-3</name>
    <dbReference type="NCBI Taxonomy" id="3231488"/>
    <lineage>
        <taxon>Bacteria</taxon>
        <taxon>Bacillati</taxon>
        <taxon>Bacillota</taxon>
        <taxon>Bacilli</taxon>
        <taxon>Bacillales</taxon>
        <taxon>Bacillaceae</taxon>
        <taxon>Ornithinibacillus</taxon>
    </lineage>
</organism>
<dbReference type="SUPFAM" id="SSF53649">
    <property type="entry name" value="Alkaline phosphatase-like"/>
    <property type="match status" value="1"/>
</dbReference>
<evidence type="ECO:0000313" key="1">
    <source>
        <dbReference type="EMBL" id="XDK32245.1"/>
    </source>
</evidence>
<protein>
    <submittedName>
        <fullName evidence="1">Alkaline phosphatase family protein</fullName>
    </submittedName>
</protein>
<dbReference type="RefSeq" id="WP_368652966.1">
    <property type="nucleotide sequence ID" value="NZ_CP162599.1"/>
</dbReference>
<name>A0AB39HP01_9BACI</name>
<sequence>MKESQSFRKPVILLNIDSLMSGPLEVATQTGRAPALQFLMENGNYISNMVTSFPTMSVTIDSSLLTGAYADKHHIPGLNWFDDSENQFINYGTGFRETFRMGMRKSVHNMLYRLNNEHLSSEVTTIYEELASKGIPSASINSFVYRGNTPKRLRVPRLLSTLTHFEDGKWIAEGPSILSLGTFSKLRPWSFPTKIAAGNRKYTAKELRYLIRKNKLPWFTFCIFQDMDTRIHFKGPMDIKGITKIDKEIQKTLNLFSS</sequence>
<dbReference type="EMBL" id="CP162599">
    <property type="protein sequence ID" value="XDK32245.1"/>
    <property type="molecule type" value="Genomic_DNA"/>
</dbReference>
<reference evidence="1" key="1">
    <citation type="submission" date="2024-07" db="EMBL/GenBank/DDBJ databases">
        <title>Halotolerant mesophilic bacterium Ornithinibacillus sp. 4-3, sp. nov., isolated from soil.</title>
        <authorList>
            <person name="Sidarenka A.V."/>
            <person name="Guliayeva D.E."/>
            <person name="Leanovich S.I."/>
            <person name="Hileuskaya K.S."/>
            <person name="Akhremchuk A.E."/>
            <person name="Sikolenko M.A."/>
            <person name="Valentovich L.N."/>
        </authorList>
    </citation>
    <scope>NUCLEOTIDE SEQUENCE</scope>
    <source>
        <strain evidence="1">4-3</strain>
    </source>
</reference>
<dbReference type="Pfam" id="PF01663">
    <property type="entry name" value="Phosphodiest"/>
    <property type="match status" value="1"/>
</dbReference>
<gene>
    <name evidence="1" type="ORF">AB4Y30_14670</name>
</gene>